<gene>
    <name evidence="2" type="ORF">JW613_02025</name>
</gene>
<evidence type="ECO:0000313" key="2">
    <source>
        <dbReference type="EMBL" id="MBO8197096.1"/>
    </source>
</evidence>
<protein>
    <submittedName>
        <fullName evidence="2">Uncharacterized protein</fullName>
    </submittedName>
</protein>
<comment type="caution">
    <text evidence="2">The sequence shown here is derived from an EMBL/GenBank/DDBJ whole genome shotgun (WGS) entry which is preliminary data.</text>
</comment>
<dbReference type="Proteomes" id="UP000721954">
    <property type="component" value="Unassembled WGS sequence"/>
</dbReference>
<keyword evidence="3" id="KW-1185">Reference proteome</keyword>
<dbReference type="RefSeq" id="WP_209208936.1">
    <property type="nucleotide sequence ID" value="NZ_JAFFZM010000001.1"/>
</dbReference>
<feature type="region of interest" description="Disordered" evidence="1">
    <location>
        <begin position="1"/>
        <end position="80"/>
    </location>
</feature>
<dbReference type="GeneID" id="96257365"/>
<reference evidence="2 3" key="1">
    <citation type="submission" date="2021-02" db="EMBL/GenBank/DDBJ databases">
        <title>Streptomyces spirodelae sp. nov., isolated from duckweed.</title>
        <authorList>
            <person name="Saimee Y."/>
            <person name="Duangmal K."/>
        </authorList>
    </citation>
    <scope>NUCLEOTIDE SEQUENCE [LARGE SCALE GENOMIC DNA]</scope>
    <source>
        <strain evidence="2 3">DSM 42105</strain>
    </source>
</reference>
<sequence length="80" mass="8067">MSLPEPVDGLPDLDALSAGQRAPAGLRAEASPWGHPAWADPAPVEEGGRAGCGRRRPKSAKGPRGAARVGVARTGEGSMA</sequence>
<evidence type="ECO:0000313" key="3">
    <source>
        <dbReference type="Proteomes" id="UP000721954"/>
    </source>
</evidence>
<feature type="compositionally biased region" description="Basic residues" evidence="1">
    <location>
        <begin position="52"/>
        <end position="61"/>
    </location>
</feature>
<proteinExistence type="predicted"/>
<dbReference type="EMBL" id="JAFFZM010000001">
    <property type="protein sequence ID" value="MBO8197096.1"/>
    <property type="molecule type" value="Genomic_DNA"/>
</dbReference>
<name>A0ABS3XNX4_9ACTN</name>
<evidence type="ECO:0000256" key="1">
    <source>
        <dbReference type="SAM" id="MobiDB-lite"/>
    </source>
</evidence>
<accession>A0ABS3XNX4</accession>
<organism evidence="2 3">
    <name type="scientific">Streptomyces smyrnaeus</name>
    <dbReference type="NCBI Taxonomy" id="1387713"/>
    <lineage>
        <taxon>Bacteria</taxon>
        <taxon>Bacillati</taxon>
        <taxon>Actinomycetota</taxon>
        <taxon>Actinomycetes</taxon>
        <taxon>Kitasatosporales</taxon>
        <taxon>Streptomycetaceae</taxon>
        <taxon>Streptomyces</taxon>
    </lineage>
</organism>